<accession>A0A813ENN5</accession>
<dbReference type="Proteomes" id="UP000654075">
    <property type="component" value="Unassembled WGS sequence"/>
</dbReference>
<dbReference type="Gene3D" id="3.40.50.720">
    <property type="entry name" value="NAD(P)-binding Rossmann-like Domain"/>
    <property type="match status" value="1"/>
</dbReference>
<proteinExistence type="inferred from homology"/>
<dbReference type="SUPFAM" id="SSF55347">
    <property type="entry name" value="Glyceraldehyde-3-phosphate dehydrogenase-like, C-terminal domain"/>
    <property type="match status" value="1"/>
</dbReference>
<protein>
    <recommendedName>
        <fullName evidence="6">Gfo/Idh/MocA-like oxidoreductase N-terminal domain-containing protein</fullName>
    </recommendedName>
</protein>
<evidence type="ECO:0000259" key="3">
    <source>
        <dbReference type="Pfam" id="PF22725"/>
    </source>
</evidence>
<name>A0A813ENN5_POLGL</name>
<reference evidence="4" key="1">
    <citation type="submission" date="2021-02" db="EMBL/GenBank/DDBJ databases">
        <authorList>
            <person name="Dougan E. K."/>
            <person name="Rhodes N."/>
            <person name="Thang M."/>
            <person name="Chan C."/>
        </authorList>
    </citation>
    <scope>NUCLEOTIDE SEQUENCE</scope>
</reference>
<dbReference type="OrthoDB" id="446809at2759"/>
<dbReference type="SUPFAM" id="SSF51735">
    <property type="entry name" value="NAD(P)-binding Rossmann-fold domains"/>
    <property type="match status" value="1"/>
</dbReference>
<dbReference type="Pfam" id="PF01408">
    <property type="entry name" value="GFO_IDH_MocA"/>
    <property type="match status" value="1"/>
</dbReference>
<dbReference type="PANTHER" id="PTHR43377:SF1">
    <property type="entry name" value="BILIVERDIN REDUCTASE A"/>
    <property type="match status" value="1"/>
</dbReference>
<keyword evidence="5" id="KW-1185">Reference proteome</keyword>
<evidence type="ECO:0000313" key="5">
    <source>
        <dbReference type="Proteomes" id="UP000654075"/>
    </source>
</evidence>
<comment type="similarity">
    <text evidence="1">Belongs to the Gfo/Idh/MocA family.</text>
</comment>
<gene>
    <name evidence="4" type="ORF">PGLA1383_LOCUS17694</name>
</gene>
<dbReference type="GO" id="GO:0000166">
    <property type="term" value="F:nucleotide binding"/>
    <property type="evidence" value="ECO:0007669"/>
    <property type="project" value="InterPro"/>
</dbReference>
<dbReference type="InterPro" id="IPR036291">
    <property type="entry name" value="NAD(P)-bd_dom_sf"/>
</dbReference>
<dbReference type="InterPro" id="IPR000683">
    <property type="entry name" value="Gfo/Idh/MocA-like_OxRdtase_N"/>
</dbReference>
<evidence type="ECO:0000256" key="1">
    <source>
        <dbReference type="ARBA" id="ARBA00010928"/>
    </source>
</evidence>
<dbReference type="InterPro" id="IPR055170">
    <property type="entry name" value="GFO_IDH_MocA-like_dom"/>
</dbReference>
<dbReference type="AlphaFoldDB" id="A0A813ENN5"/>
<dbReference type="EMBL" id="CAJNNV010011026">
    <property type="protein sequence ID" value="CAE8599343.1"/>
    <property type="molecule type" value="Genomic_DNA"/>
</dbReference>
<feature type="domain" description="Gfo/Idh/MocA-like oxidoreductase N-terminal" evidence="2">
    <location>
        <begin position="161"/>
        <end position="253"/>
    </location>
</feature>
<dbReference type="Pfam" id="PF22725">
    <property type="entry name" value="GFO_IDH_MocA_C3"/>
    <property type="match status" value="1"/>
</dbReference>
<evidence type="ECO:0000313" key="4">
    <source>
        <dbReference type="EMBL" id="CAE8599343.1"/>
    </source>
</evidence>
<organism evidence="4 5">
    <name type="scientific">Polarella glacialis</name>
    <name type="common">Dinoflagellate</name>
    <dbReference type="NCBI Taxonomy" id="89957"/>
    <lineage>
        <taxon>Eukaryota</taxon>
        <taxon>Sar</taxon>
        <taxon>Alveolata</taxon>
        <taxon>Dinophyceae</taxon>
        <taxon>Suessiales</taxon>
        <taxon>Suessiaceae</taxon>
        <taxon>Polarella</taxon>
    </lineage>
</organism>
<dbReference type="InterPro" id="IPR051450">
    <property type="entry name" value="Gfo/Idh/MocA_Oxidoreductases"/>
</dbReference>
<comment type="caution">
    <text evidence="4">The sequence shown here is derived from an EMBL/GenBank/DDBJ whole genome shotgun (WGS) entry which is preliminary data.</text>
</comment>
<evidence type="ECO:0008006" key="6">
    <source>
        <dbReference type="Google" id="ProtNLM"/>
    </source>
</evidence>
<dbReference type="Gene3D" id="3.30.360.10">
    <property type="entry name" value="Dihydrodipicolinate Reductase, domain 2"/>
    <property type="match status" value="1"/>
</dbReference>
<evidence type="ECO:0000259" key="2">
    <source>
        <dbReference type="Pfam" id="PF01408"/>
    </source>
</evidence>
<sequence length="482" mass="52696">MMDTHKAAMESEMREMATSGGFVGHQVSLGMVQNPDLHRQYTMLSTSEVFAASQASKPLELRASASRSFGESSKQRTERQMLEEMEHLMRSPKADVLTRDYSESLRASFLHKSLELRQALYSGTFTPLGSFQSQGWHLPQLHRNPDAEITAIVEPCLAPRSTLNPDMKTTEELAKLYGVPVFSSIDDFLASPAAKVTDGVIVASNHASHHEIGTKSMQAGLHVLIEKPMSTDPREAHELACLAAESNKLFMVNNSANFREQAKKAHELVRAGELGEIRQVQCYMGSALLWLFDNPENVGWVKPSGTMQGNGFGWGQLSHSLAWVYMVTGLTPEGLTCHMGYSAVTGADIFDSAVVRCTNGATISVQGVAALPFKSYTESTKQIDNKIFGTEGMLTYSGEDMHPDSGALILKRHDGKDQRFEGFYFENYSADGYGPESLKAFIDGCLGKPVFNGADAIVGLKAVQTIDAMYRSAKSGQPESVV</sequence>
<dbReference type="PANTHER" id="PTHR43377">
    <property type="entry name" value="BILIVERDIN REDUCTASE A"/>
    <property type="match status" value="1"/>
</dbReference>
<feature type="domain" description="GFO/IDH/MocA-like oxidoreductase" evidence="3">
    <location>
        <begin position="263"/>
        <end position="394"/>
    </location>
</feature>
<dbReference type="OMA" id="CHMASPI"/>